<dbReference type="PANTHER" id="PTHR33164:SF104">
    <property type="entry name" value="TRANSCRIPTIONAL REGULATORY PROTEIN"/>
    <property type="match status" value="1"/>
</dbReference>
<evidence type="ECO:0000256" key="1">
    <source>
        <dbReference type="ARBA" id="ARBA00023015"/>
    </source>
</evidence>
<evidence type="ECO:0000313" key="5">
    <source>
        <dbReference type="EMBL" id="GAA1675959.1"/>
    </source>
</evidence>
<evidence type="ECO:0000259" key="4">
    <source>
        <dbReference type="PROSITE" id="PS50995"/>
    </source>
</evidence>
<proteinExistence type="predicted"/>
<dbReference type="CDD" id="cd00090">
    <property type="entry name" value="HTH_ARSR"/>
    <property type="match status" value="1"/>
</dbReference>
<dbReference type="PROSITE" id="PS01117">
    <property type="entry name" value="HTH_MARR_1"/>
    <property type="match status" value="1"/>
</dbReference>
<dbReference type="InterPro" id="IPR036390">
    <property type="entry name" value="WH_DNA-bd_sf"/>
</dbReference>
<dbReference type="PRINTS" id="PR00598">
    <property type="entry name" value="HTHMARR"/>
</dbReference>
<organism evidence="5 6">
    <name type="scientific">Fodinicola feengrottensis</name>
    <dbReference type="NCBI Taxonomy" id="435914"/>
    <lineage>
        <taxon>Bacteria</taxon>
        <taxon>Bacillati</taxon>
        <taxon>Actinomycetota</taxon>
        <taxon>Actinomycetes</taxon>
        <taxon>Mycobacteriales</taxon>
        <taxon>Fodinicola</taxon>
    </lineage>
</organism>
<accession>A0ABN2GS96</accession>
<reference evidence="5 6" key="1">
    <citation type="journal article" date="2019" name="Int. J. Syst. Evol. Microbiol.">
        <title>The Global Catalogue of Microorganisms (GCM) 10K type strain sequencing project: providing services to taxonomists for standard genome sequencing and annotation.</title>
        <authorList>
            <consortium name="The Broad Institute Genomics Platform"/>
            <consortium name="The Broad Institute Genome Sequencing Center for Infectious Disease"/>
            <person name="Wu L."/>
            <person name="Ma J."/>
        </authorList>
    </citation>
    <scope>NUCLEOTIDE SEQUENCE [LARGE SCALE GENOMIC DNA]</scope>
    <source>
        <strain evidence="5 6">JCM 14718</strain>
    </source>
</reference>
<evidence type="ECO:0000256" key="3">
    <source>
        <dbReference type="ARBA" id="ARBA00023163"/>
    </source>
</evidence>
<dbReference type="InterPro" id="IPR039422">
    <property type="entry name" value="MarR/SlyA-like"/>
</dbReference>
<dbReference type="InterPro" id="IPR011991">
    <property type="entry name" value="ArsR-like_HTH"/>
</dbReference>
<dbReference type="InterPro" id="IPR023187">
    <property type="entry name" value="Tscrpt_reg_MarR-type_CS"/>
</dbReference>
<dbReference type="EMBL" id="BAAANY010000009">
    <property type="protein sequence ID" value="GAA1675959.1"/>
    <property type="molecule type" value="Genomic_DNA"/>
</dbReference>
<dbReference type="SUPFAM" id="SSF46785">
    <property type="entry name" value="Winged helix' DNA-binding domain"/>
    <property type="match status" value="1"/>
</dbReference>
<feature type="domain" description="HTH marR-type" evidence="4">
    <location>
        <begin position="23"/>
        <end position="158"/>
    </location>
</feature>
<dbReference type="InterPro" id="IPR000835">
    <property type="entry name" value="HTH_MarR-typ"/>
</dbReference>
<evidence type="ECO:0000256" key="2">
    <source>
        <dbReference type="ARBA" id="ARBA00023125"/>
    </source>
</evidence>
<sequence length="166" mass="19021">MKDSVDRHIEYWRHELAGYDALAEAIAGRIQLLARHMEKPKKDSLAEHGVQLWEFQTLKNLRRRGQPYEATPGELATALGMSPAAMTKRLDALERSGYVVREHDTQDRRKVTVRLTVAGMRTWARTVDDQGLVERRLVGALTLTEQDQLADLLRKMMLVAEQNDRT</sequence>
<protein>
    <submittedName>
        <fullName evidence="5">MarR family transcriptional regulator</fullName>
    </submittedName>
</protein>
<keyword evidence="2" id="KW-0238">DNA-binding</keyword>
<keyword evidence="3" id="KW-0804">Transcription</keyword>
<name>A0ABN2GS96_9ACTN</name>
<dbReference type="SMART" id="SM00347">
    <property type="entry name" value="HTH_MARR"/>
    <property type="match status" value="1"/>
</dbReference>
<dbReference type="Gene3D" id="1.10.10.10">
    <property type="entry name" value="Winged helix-like DNA-binding domain superfamily/Winged helix DNA-binding domain"/>
    <property type="match status" value="1"/>
</dbReference>
<dbReference type="RefSeq" id="WP_163568595.1">
    <property type="nucleotide sequence ID" value="NZ_BAAANY010000009.1"/>
</dbReference>
<comment type="caution">
    <text evidence="5">The sequence shown here is derived from an EMBL/GenBank/DDBJ whole genome shotgun (WGS) entry which is preliminary data.</text>
</comment>
<dbReference type="Pfam" id="PF12802">
    <property type="entry name" value="MarR_2"/>
    <property type="match status" value="1"/>
</dbReference>
<keyword evidence="6" id="KW-1185">Reference proteome</keyword>
<dbReference type="PROSITE" id="PS50995">
    <property type="entry name" value="HTH_MARR_2"/>
    <property type="match status" value="1"/>
</dbReference>
<gene>
    <name evidence="5" type="ORF">GCM10009765_26580</name>
</gene>
<dbReference type="PANTHER" id="PTHR33164">
    <property type="entry name" value="TRANSCRIPTIONAL REGULATOR, MARR FAMILY"/>
    <property type="match status" value="1"/>
</dbReference>
<dbReference type="Proteomes" id="UP001500618">
    <property type="component" value="Unassembled WGS sequence"/>
</dbReference>
<evidence type="ECO:0000313" key="6">
    <source>
        <dbReference type="Proteomes" id="UP001500618"/>
    </source>
</evidence>
<dbReference type="InterPro" id="IPR036388">
    <property type="entry name" value="WH-like_DNA-bd_sf"/>
</dbReference>
<keyword evidence="1" id="KW-0805">Transcription regulation</keyword>